<protein>
    <submittedName>
        <fullName evidence="1">Uncharacterized protein</fullName>
    </submittedName>
</protein>
<name>A0A2U3KW39_9FIRM</name>
<gene>
    <name evidence="1" type="ORF">SBF1_2950008</name>
</gene>
<evidence type="ECO:0000313" key="1">
    <source>
        <dbReference type="EMBL" id="SPF43843.1"/>
    </source>
</evidence>
<dbReference type="Pfam" id="PF14276">
    <property type="entry name" value="DUF4363"/>
    <property type="match status" value="1"/>
</dbReference>
<dbReference type="EMBL" id="OMOF01000218">
    <property type="protein sequence ID" value="SPF43843.1"/>
    <property type="molecule type" value="Genomic_DNA"/>
</dbReference>
<accession>A0A2U3KW39</accession>
<organism evidence="1 2">
    <name type="scientific">Candidatus Desulfosporosinus infrequens</name>
    <dbReference type="NCBI Taxonomy" id="2043169"/>
    <lineage>
        <taxon>Bacteria</taxon>
        <taxon>Bacillati</taxon>
        <taxon>Bacillota</taxon>
        <taxon>Clostridia</taxon>
        <taxon>Eubacteriales</taxon>
        <taxon>Desulfitobacteriaceae</taxon>
        <taxon>Desulfosporosinus</taxon>
    </lineage>
</organism>
<dbReference type="AlphaFoldDB" id="A0A2U3KW39"/>
<sequence length="95" mass="11077">MGTQLEIVEQSISTQKWKVAQKELNTAQIRWENNKTWWTVLLDHQEIDNIDLSMNRLEKYIATQDISLSLAEVTTLKLQVDHISDSEKPNLQNIL</sequence>
<evidence type="ECO:0000313" key="2">
    <source>
        <dbReference type="Proteomes" id="UP000238916"/>
    </source>
</evidence>
<dbReference type="Proteomes" id="UP000238916">
    <property type="component" value="Unassembled WGS sequence"/>
</dbReference>
<proteinExistence type="predicted"/>
<dbReference type="InterPro" id="IPR025373">
    <property type="entry name" value="DUF4363"/>
</dbReference>
<reference evidence="2" key="1">
    <citation type="submission" date="2018-02" db="EMBL/GenBank/DDBJ databases">
        <authorList>
            <person name="Hausmann B."/>
        </authorList>
    </citation>
    <scope>NUCLEOTIDE SEQUENCE [LARGE SCALE GENOMIC DNA]</scope>
    <source>
        <strain evidence="2">Peat soil MAG SbF1</strain>
    </source>
</reference>